<proteinExistence type="predicted"/>
<dbReference type="PANTHER" id="PTHR18934">
    <property type="entry name" value="ATP-DEPENDENT RNA HELICASE"/>
    <property type="match status" value="1"/>
</dbReference>
<sequence>MWIAKSNAAQRKGRAGRCRNGYCFRLYTSEDYENMSETQIPEMERASLHDVVLHAKIFAPKKTSVKQFLAMALDPPSVEAIDYSIAYLKEIGALDEASTNDELSLTKLGGFLAFMPLDVQLSRMLFFGVMLKCLKPIIDLVAALAYKDPYVISLEEEQDLADLARDAFGHRDFSDHLMLIRALDAFAALCSTGPNPVNQSAFCKEKYLNPMAMRMMLGIRSQLMSEMKNFQLLPTSVDGFSAPEYNSFSQSWPMVQAAILGGCSIASSISGKPSRFDISKKDSAIVHPGCVVKRHMSDSKHYKKSIAHFANDERDPNVEFLAYQELVKLREGIVMKTVTVVPPLTAFIFGGKLSASEYLIQKIYAVNPVSKDPGEPLAKDSQIDIGITDWLTFSDDFNLMQLLSKLRCKAALYLSQMLEDGKGHEEHEAFLKPSQSSLRFNPQGRDPDCDMRNFDEAFPDSLRIWLPSSEDPQKVVQLVIGSPQCT</sequence>
<evidence type="ECO:0000313" key="3">
    <source>
        <dbReference type="WBParaSite" id="jg11983.1"/>
    </source>
</evidence>
<protein>
    <submittedName>
        <fullName evidence="3">Helicase-associated domain-containing protein</fullName>
    </submittedName>
</protein>
<dbReference type="AlphaFoldDB" id="A0A915CSH4"/>
<accession>A0A915CSH4</accession>
<dbReference type="Pfam" id="PF21010">
    <property type="entry name" value="HA2_C"/>
    <property type="match status" value="1"/>
</dbReference>
<evidence type="ECO:0000259" key="1">
    <source>
        <dbReference type="SMART" id="SM00847"/>
    </source>
</evidence>
<evidence type="ECO:0000313" key="2">
    <source>
        <dbReference type="Proteomes" id="UP000887574"/>
    </source>
</evidence>
<dbReference type="Proteomes" id="UP000887574">
    <property type="component" value="Unplaced"/>
</dbReference>
<dbReference type="InterPro" id="IPR007502">
    <property type="entry name" value="Helicase-assoc_dom"/>
</dbReference>
<organism evidence="2 3">
    <name type="scientific">Ditylenchus dipsaci</name>
    <dbReference type="NCBI Taxonomy" id="166011"/>
    <lineage>
        <taxon>Eukaryota</taxon>
        <taxon>Metazoa</taxon>
        <taxon>Ecdysozoa</taxon>
        <taxon>Nematoda</taxon>
        <taxon>Chromadorea</taxon>
        <taxon>Rhabditida</taxon>
        <taxon>Tylenchina</taxon>
        <taxon>Tylenchomorpha</taxon>
        <taxon>Sphaerularioidea</taxon>
        <taxon>Anguinidae</taxon>
        <taxon>Anguininae</taxon>
        <taxon>Ditylenchus</taxon>
    </lineage>
</organism>
<dbReference type="PANTHER" id="PTHR18934:SF213">
    <property type="entry name" value="3'-5' RNA HELICASE YTHDC2"/>
    <property type="match status" value="1"/>
</dbReference>
<dbReference type="SUPFAM" id="SSF52540">
    <property type="entry name" value="P-loop containing nucleoside triphosphate hydrolases"/>
    <property type="match status" value="1"/>
</dbReference>
<feature type="domain" description="Helicase-associated" evidence="1">
    <location>
        <begin position="83"/>
        <end position="180"/>
    </location>
</feature>
<dbReference type="SMART" id="SM00847">
    <property type="entry name" value="HA2"/>
    <property type="match status" value="1"/>
</dbReference>
<dbReference type="Gene3D" id="1.20.120.1080">
    <property type="match status" value="1"/>
</dbReference>
<dbReference type="GO" id="GO:0004386">
    <property type="term" value="F:helicase activity"/>
    <property type="evidence" value="ECO:0007669"/>
    <property type="project" value="TreeGrafter"/>
</dbReference>
<dbReference type="InterPro" id="IPR027417">
    <property type="entry name" value="P-loop_NTPase"/>
</dbReference>
<dbReference type="Gene3D" id="3.40.50.300">
    <property type="entry name" value="P-loop containing nucleotide triphosphate hydrolases"/>
    <property type="match status" value="1"/>
</dbReference>
<dbReference type="GO" id="GO:0003723">
    <property type="term" value="F:RNA binding"/>
    <property type="evidence" value="ECO:0007669"/>
    <property type="project" value="TreeGrafter"/>
</dbReference>
<name>A0A915CSH4_9BILA</name>
<dbReference type="WBParaSite" id="jg11983.1">
    <property type="protein sequence ID" value="jg11983.1"/>
    <property type="gene ID" value="jg11983"/>
</dbReference>
<reference evidence="3" key="1">
    <citation type="submission" date="2022-11" db="UniProtKB">
        <authorList>
            <consortium name="WormBaseParasite"/>
        </authorList>
    </citation>
    <scope>IDENTIFICATION</scope>
</reference>
<keyword evidence="2" id="KW-1185">Reference proteome</keyword>